<evidence type="ECO:0000313" key="1">
    <source>
        <dbReference type="EMBL" id="GFQ93701.1"/>
    </source>
</evidence>
<name>A0A8X6G1B7_TRICU</name>
<proteinExistence type="predicted"/>
<dbReference type="Proteomes" id="UP000887116">
    <property type="component" value="Unassembled WGS sequence"/>
</dbReference>
<reference evidence="1" key="1">
    <citation type="submission" date="2020-07" db="EMBL/GenBank/DDBJ databases">
        <title>Multicomponent nature underlies the extraordinary mechanical properties of spider dragline silk.</title>
        <authorList>
            <person name="Kono N."/>
            <person name="Nakamura H."/>
            <person name="Mori M."/>
            <person name="Yoshida Y."/>
            <person name="Ohtoshi R."/>
            <person name="Malay A.D."/>
            <person name="Moran D.A.P."/>
            <person name="Tomita M."/>
            <person name="Numata K."/>
            <person name="Arakawa K."/>
        </authorList>
    </citation>
    <scope>NUCLEOTIDE SEQUENCE</scope>
</reference>
<gene>
    <name evidence="1" type="ORF">TNCT_454351</name>
</gene>
<dbReference type="OrthoDB" id="10608248at2759"/>
<sequence>MFTQCTQYKVLGVSNKKNYVPQTYRKPFDFTKATYRKDRFKNHISYQNNISFKELKHFPRSIASLAWVWQINCGRLHEMARGRKSHFLSVSDKGMKSFVTSNGQAIGAARNGVSILHDNHLKGDGNPNH</sequence>
<protein>
    <submittedName>
        <fullName evidence="1">Uncharacterized protein</fullName>
    </submittedName>
</protein>
<organism evidence="1 2">
    <name type="scientific">Trichonephila clavata</name>
    <name type="common">Joro spider</name>
    <name type="synonym">Nephila clavata</name>
    <dbReference type="NCBI Taxonomy" id="2740835"/>
    <lineage>
        <taxon>Eukaryota</taxon>
        <taxon>Metazoa</taxon>
        <taxon>Ecdysozoa</taxon>
        <taxon>Arthropoda</taxon>
        <taxon>Chelicerata</taxon>
        <taxon>Arachnida</taxon>
        <taxon>Araneae</taxon>
        <taxon>Araneomorphae</taxon>
        <taxon>Entelegynae</taxon>
        <taxon>Araneoidea</taxon>
        <taxon>Nephilidae</taxon>
        <taxon>Trichonephila</taxon>
    </lineage>
</organism>
<comment type="caution">
    <text evidence="1">The sequence shown here is derived from an EMBL/GenBank/DDBJ whole genome shotgun (WGS) entry which is preliminary data.</text>
</comment>
<keyword evidence="2" id="KW-1185">Reference proteome</keyword>
<accession>A0A8X6G1B7</accession>
<evidence type="ECO:0000313" key="2">
    <source>
        <dbReference type="Proteomes" id="UP000887116"/>
    </source>
</evidence>
<dbReference type="AlphaFoldDB" id="A0A8X6G1B7"/>
<dbReference type="EMBL" id="BMAO01004299">
    <property type="protein sequence ID" value="GFQ93701.1"/>
    <property type="molecule type" value="Genomic_DNA"/>
</dbReference>